<dbReference type="EMBL" id="JAHWZY010000031">
    <property type="protein sequence ID" value="MEZ3181803.1"/>
    <property type="molecule type" value="Genomic_DNA"/>
</dbReference>
<dbReference type="Proteomes" id="UP001567537">
    <property type="component" value="Unassembled WGS sequence"/>
</dbReference>
<gene>
    <name evidence="1" type="ORF">KYY02_24955</name>
</gene>
<name>A0ABV4J4F0_9ACTN</name>
<proteinExistence type="predicted"/>
<protein>
    <submittedName>
        <fullName evidence="1">DUF4262 domain-containing protein</fullName>
    </submittedName>
</protein>
<evidence type="ECO:0000313" key="1">
    <source>
        <dbReference type="EMBL" id="MEZ3181803.1"/>
    </source>
</evidence>
<dbReference type="InterPro" id="IPR025358">
    <property type="entry name" value="DUF4262"/>
</dbReference>
<reference evidence="1 2" key="1">
    <citation type="journal article" date="2021" name="Res Sq">
        <title>Streptomyces Pimoensis sp. nov., Isolated From the Taklimakan Desert in Xinjiang, China.</title>
        <authorList>
            <person name="Zhang P."/>
            <person name="Luo X."/>
            <person name="Luo X."/>
            <person name="Liu Z."/>
            <person name="Xia Z."/>
            <person name="Wan C."/>
            <person name="zhang L."/>
        </authorList>
    </citation>
    <scope>NUCLEOTIDE SEQUENCE [LARGE SCALE GENOMIC DNA]</scope>
    <source>
        <strain evidence="1 2">TRM75549</strain>
    </source>
</reference>
<comment type="caution">
    <text evidence="1">The sequence shown here is derived from an EMBL/GenBank/DDBJ whole genome shotgun (WGS) entry which is preliminary data.</text>
</comment>
<sequence length="140" mass="15337">MTLLNVDGRAHKPAPDFNVVAVHDMDGNEPFYAYTVGLARHPGRAYELACAGVAGPLAQVIIRRAAEQLGRDLLEPAEGLELERVVNGDLVRLHRVRDTSRFSSNGAAPTGPFWQILLPDAFGRFPGDRLYPHDDAQPLL</sequence>
<dbReference type="Pfam" id="PF14081">
    <property type="entry name" value="DUF4262"/>
    <property type="match status" value="1"/>
</dbReference>
<keyword evidence="2" id="KW-1185">Reference proteome</keyword>
<organism evidence="1 2">
    <name type="scientific">Streptomyces pimonensis</name>
    <dbReference type="NCBI Taxonomy" id="2860288"/>
    <lineage>
        <taxon>Bacteria</taxon>
        <taxon>Bacillati</taxon>
        <taxon>Actinomycetota</taxon>
        <taxon>Actinomycetes</taxon>
        <taxon>Kitasatosporales</taxon>
        <taxon>Streptomycetaceae</taxon>
        <taxon>Streptomyces</taxon>
    </lineage>
</organism>
<evidence type="ECO:0000313" key="2">
    <source>
        <dbReference type="Proteomes" id="UP001567537"/>
    </source>
</evidence>
<accession>A0ABV4J4F0</accession>